<organism evidence="2 3">
    <name type="scientific">Cardiocondyla obscurior</name>
    <dbReference type="NCBI Taxonomy" id="286306"/>
    <lineage>
        <taxon>Eukaryota</taxon>
        <taxon>Metazoa</taxon>
        <taxon>Ecdysozoa</taxon>
        <taxon>Arthropoda</taxon>
        <taxon>Hexapoda</taxon>
        <taxon>Insecta</taxon>
        <taxon>Pterygota</taxon>
        <taxon>Neoptera</taxon>
        <taxon>Endopterygota</taxon>
        <taxon>Hymenoptera</taxon>
        <taxon>Apocrita</taxon>
        <taxon>Aculeata</taxon>
        <taxon>Formicoidea</taxon>
        <taxon>Formicidae</taxon>
        <taxon>Myrmicinae</taxon>
        <taxon>Cardiocondyla</taxon>
    </lineage>
</organism>
<reference evidence="2 3" key="1">
    <citation type="submission" date="2023-03" db="EMBL/GenBank/DDBJ databases">
        <title>High recombination rates correlate with genetic variation in Cardiocondyla obscurior ants.</title>
        <authorList>
            <person name="Errbii M."/>
        </authorList>
    </citation>
    <scope>NUCLEOTIDE SEQUENCE [LARGE SCALE GENOMIC DNA]</scope>
    <source>
        <strain evidence="2">Alpha-2009</strain>
        <tissue evidence="2">Whole body</tissue>
    </source>
</reference>
<evidence type="ECO:0000256" key="1">
    <source>
        <dbReference type="SAM" id="MobiDB-lite"/>
    </source>
</evidence>
<feature type="compositionally biased region" description="Basic and acidic residues" evidence="1">
    <location>
        <begin position="60"/>
        <end position="88"/>
    </location>
</feature>
<feature type="compositionally biased region" description="Polar residues" evidence="1">
    <location>
        <begin position="1"/>
        <end position="16"/>
    </location>
</feature>
<gene>
    <name evidence="2" type="ORF">PUN28_010619</name>
</gene>
<evidence type="ECO:0000313" key="3">
    <source>
        <dbReference type="Proteomes" id="UP001430953"/>
    </source>
</evidence>
<proteinExistence type="predicted"/>
<dbReference type="Proteomes" id="UP001430953">
    <property type="component" value="Unassembled WGS sequence"/>
</dbReference>
<dbReference type="EMBL" id="JADYXP020000010">
    <property type="protein sequence ID" value="KAL0115144.1"/>
    <property type="molecule type" value="Genomic_DNA"/>
</dbReference>
<feature type="compositionally biased region" description="Polar residues" evidence="1">
    <location>
        <begin position="24"/>
        <end position="41"/>
    </location>
</feature>
<dbReference type="AlphaFoldDB" id="A0AAW2FJE4"/>
<comment type="caution">
    <text evidence="2">The sequence shown here is derived from an EMBL/GenBank/DDBJ whole genome shotgun (WGS) entry which is preliminary data.</text>
</comment>
<name>A0AAW2FJE4_9HYME</name>
<evidence type="ECO:0000313" key="2">
    <source>
        <dbReference type="EMBL" id="KAL0115144.1"/>
    </source>
</evidence>
<sequence>MTANFYPTDSICNSNARARVPPSRRSTTIWHDNGDNASHNISRGIHPENIEISSCSGTPEKPKKSDRLPELQQEDENKANDSRGEKRGRGCLGIINFNRSPLSITCCSHTSKYSSRYQICTAICRALRHAFTCVIKVGVSRIGQ</sequence>
<keyword evidence="3" id="KW-1185">Reference proteome</keyword>
<accession>A0AAW2FJE4</accession>
<protein>
    <submittedName>
        <fullName evidence="2">Uncharacterized protein</fullName>
    </submittedName>
</protein>
<feature type="region of interest" description="Disordered" evidence="1">
    <location>
        <begin position="1"/>
        <end position="88"/>
    </location>
</feature>